<feature type="compositionally biased region" description="Acidic residues" evidence="12">
    <location>
        <begin position="448"/>
        <end position="482"/>
    </location>
</feature>
<keyword evidence="10 11" id="KW-0694">RNA-binding</keyword>
<keyword evidence="8" id="KW-0547">Nucleotide-binding</keyword>
<dbReference type="Proteomes" id="UP001596091">
    <property type="component" value="Unassembled WGS sequence"/>
</dbReference>
<name>A0ABW1EJY6_9BACT</name>
<evidence type="ECO:0000256" key="4">
    <source>
        <dbReference type="ARBA" id="ARBA00022679"/>
    </source>
</evidence>
<organism evidence="14 15">
    <name type="scientific">Acidicapsa dinghuensis</name>
    <dbReference type="NCBI Taxonomy" id="2218256"/>
    <lineage>
        <taxon>Bacteria</taxon>
        <taxon>Pseudomonadati</taxon>
        <taxon>Acidobacteriota</taxon>
        <taxon>Terriglobia</taxon>
        <taxon>Terriglobales</taxon>
        <taxon>Acidobacteriaceae</taxon>
        <taxon>Acidicapsa</taxon>
    </lineage>
</organism>
<dbReference type="InterPro" id="IPR052390">
    <property type="entry name" value="tRNA_nt/polyA_polymerase"/>
</dbReference>
<comment type="cofactor">
    <cofactor evidence="1">
        <name>Mg(2+)</name>
        <dbReference type="ChEBI" id="CHEBI:18420"/>
    </cofactor>
</comment>
<evidence type="ECO:0000256" key="3">
    <source>
        <dbReference type="ARBA" id="ARBA00022555"/>
    </source>
</evidence>
<comment type="similarity">
    <text evidence="2 11">Belongs to the tRNA nucleotidyltransferase/poly(A) polymerase family.</text>
</comment>
<gene>
    <name evidence="14" type="ORF">ACFPT7_19785</name>
</gene>
<feature type="compositionally biased region" description="Low complexity" evidence="12">
    <location>
        <begin position="642"/>
        <end position="660"/>
    </location>
</feature>
<evidence type="ECO:0000256" key="8">
    <source>
        <dbReference type="ARBA" id="ARBA00022741"/>
    </source>
</evidence>
<keyword evidence="3" id="KW-0820">tRNA-binding</keyword>
<evidence type="ECO:0000313" key="14">
    <source>
        <dbReference type="EMBL" id="MFC5864559.1"/>
    </source>
</evidence>
<evidence type="ECO:0000256" key="7">
    <source>
        <dbReference type="ARBA" id="ARBA00022723"/>
    </source>
</evidence>
<evidence type="ECO:0000256" key="1">
    <source>
        <dbReference type="ARBA" id="ARBA00001946"/>
    </source>
</evidence>
<feature type="region of interest" description="Disordered" evidence="12">
    <location>
        <begin position="418"/>
        <end position="660"/>
    </location>
</feature>
<keyword evidence="7" id="KW-0479">Metal-binding</keyword>
<sequence>MPDYIYLLENRLAAAQQNALRTVRDLARDAQMTVFLVGDAVRDLTSGTSVRGLELVVHGNALALKSAITKAGGQIWGEDAESRTLFLCFPGNVRLDLTSASRADYPKPGKPVYHWTSIQEHLRNRDFTVNAMAISLNEGSYGLLMDPANGVADIEARLLRLVTNYGFLNNPALMIRATRLKVRLGFELEERTQLRYENAKNEEVIEYLSDLERGHELVQIGYEEDPLKVMQALEAEGWMQKLFALWTSAKADVDKLKALHDFSVELQVQGVHPDMSAAQMQLLTAKLAAKDLAELKKKLLPHGFVEHWNALDSDAAAFAKVLLAKDNAAPSAAYKLFMSYPAEAVLWLGFTSKQAAVKEKYENFLKEWPQARQRVPYALMVEMRITPDLPGHEDLVKTIFLQLIDGGLTTPEEMRALLEPYSPPAPPPPVTIKRTRGKRGDAKKIQLDEDEESESGDEDEDEDGDEDLDGLDLGGDDIELGGDEGGTVVPGAEDEEDDVFARDSVGAGALESDSDEDDLDEDDDGESDDEPPTRGRKGAAKKAAKVTARSESRRDGSTAMGAGLKALAMKLDLEEPSNPADLDEADPVLEADDEPEDKPARKSAVKGKPAKTAAKPAPAKPAPAKAPVKAAAKPAAKHVKAPAKAPAKATKSAAKSAKKR</sequence>
<dbReference type="Gene3D" id="3.30.460.10">
    <property type="entry name" value="Beta Polymerase, domain 2"/>
    <property type="match status" value="1"/>
</dbReference>
<feature type="compositionally biased region" description="Low complexity" evidence="12">
    <location>
        <begin position="610"/>
        <end position="634"/>
    </location>
</feature>
<proteinExistence type="inferred from homology"/>
<evidence type="ECO:0000256" key="2">
    <source>
        <dbReference type="ARBA" id="ARBA00007265"/>
    </source>
</evidence>
<feature type="compositionally biased region" description="Acidic residues" evidence="12">
    <location>
        <begin position="512"/>
        <end position="530"/>
    </location>
</feature>
<keyword evidence="15" id="KW-1185">Reference proteome</keyword>
<dbReference type="SUPFAM" id="SSF81301">
    <property type="entry name" value="Nucleotidyltransferase"/>
    <property type="match status" value="1"/>
</dbReference>
<keyword evidence="4 11" id="KW-0808">Transferase</keyword>
<dbReference type="InterPro" id="IPR002646">
    <property type="entry name" value="PolA_pol_head_dom"/>
</dbReference>
<dbReference type="PANTHER" id="PTHR47788:SF1">
    <property type="entry name" value="A-ADDING TRNA NUCLEOTIDYLTRANSFERASE"/>
    <property type="match status" value="1"/>
</dbReference>
<feature type="compositionally biased region" description="Basic and acidic residues" evidence="12">
    <location>
        <begin position="438"/>
        <end position="447"/>
    </location>
</feature>
<feature type="compositionally biased region" description="Acidic residues" evidence="12">
    <location>
        <begin position="581"/>
        <end position="596"/>
    </location>
</feature>
<keyword evidence="6" id="KW-0548">Nucleotidyltransferase</keyword>
<evidence type="ECO:0000256" key="6">
    <source>
        <dbReference type="ARBA" id="ARBA00022695"/>
    </source>
</evidence>
<dbReference type="SUPFAM" id="SSF81891">
    <property type="entry name" value="Poly A polymerase C-terminal region-like"/>
    <property type="match status" value="1"/>
</dbReference>
<evidence type="ECO:0000256" key="12">
    <source>
        <dbReference type="SAM" id="MobiDB-lite"/>
    </source>
</evidence>
<evidence type="ECO:0000313" key="15">
    <source>
        <dbReference type="Proteomes" id="UP001596091"/>
    </source>
</evidence>
<comment type="caution">
    <text evidence="14">The sequence shown here is derived from an EMBL/GenBank/DDBJ whole genome shotgun (WGS) entry which is preliminary data.</text>
</comment>
<keyword evidence="5" id="KW-0819">tRNA processing</keyword>
<feature type="compositionally biased region" description="Basic residues" evidence="12">
    <location>
        <begin position="534"/>
        <end position="544"/>
    </location>
</feature>
<dbReference type="Pfam" id="PF01743">
    <property type="entry name" value="PolyA_pol"/>
    <property type="match status" value="1"/>
</dbReference>
<keyword evidence="9" id="KW-0460">Magnesium</keyword>
<protein>
    <submittedName>
        <fullName evidence="14">CCA tRNA nucleotidyltransferase</fullName>
    </submittedName>
</protein>
<feature type="compositionally biased region" description="Pro residues" evidence="12">
    <location>
        <begin position="421"/>
        <end position="430"/>
    </location>
</feature>
<dbReference type="RefSeq" id="WP_263332982.1">
    <property type="nucleotide sequence ID" value="NZ_JAGSYH010000001.1"/>
</dbReference>
<dbReference type="PANTHER" id="PTHR47788">
    <property type="entry name" value="POLYA POLYMERASE"/>
    <property type="match status" value="1"/>
</dbReference>
<accession>A0ABW1EJY6</accession>
<dbReference type="Gene3D" id="1.10.3090.10">
    <property type="entry name" value="cca-adding enzyme, domain 2"/>
    <property type="match status" value="1"/>
</dbReference>
<feature type="domain" description="Poly A polymerase head" evidence="13">
    <location>
        <begin position="35"/>
        <end position="160"/>
    </location>
</feature>
<reference evidence="15" key="1">
    <citation type="journal article" date="2019" name="Int. J. Syst. Evol. Microbiol.">
        <title>The Global Catalogue of Microorganisms (GCM) 10K type strain sequencing project: providing services to taxonomists for standard genome sequencing and annotation.</title>
        <authorList>
            <consortium name="The Broad Institute Genomics Platform"/>
            <consortium name="The Broad Institute Genome Sequencing Center for Infectious Disease"/>
            <person name="Wu L."/>
            <person name="Ma J."/>
        </authorList>
    </citation>
    <scope>NUCLEOTIDE SEQUENCE [LARGE SCALE GENOMIC DNA]</scope>
    <source>
        <strain evidence="15">JCM 4087</strain>
    </source>
</reference>
<evidence type="ECO:0000256" key="11">
    <source>
        <dbReference type="RuleBase" id="RU003953"/>
    </source>
</evidence>
<dbReference type="InterPro" id="IPR043519">
    <property type="entry name" value="NT_sf"/>
</dbReference>
<evidence type="ECO:0000259" key="13">
    <source>
        <dbReference type="Pfam" id="PF01743"/>
    </source>
</evidence>
<dbReference type="EMBL" id="JBHSPH010000010">
    <property type="protein sequence ID" value="MFC5864559.1"/>
    <property type="molecule type" value="Genomic_DNA"/>
</dbReference>
<evidence type="ECO:0000256" key="10">
    <source>
        <dbReference type="ARBA" id="ARBA00022884"/>
    </source>
</evidence>
<evidence type="ECO:0000256" key="5">
    <source>
        <dbReference type="ARBA" id="ARBA00022694"/>
    </source>
</evidence>
<evidence type="ECO:0000256" key="9">
    <source>
        <dbReference type="ARBA" id="ARBA00022842"/>
    </source>
</evidence>